<accession>A0A432YE59</accession>
<sequence length="123" mass="14686">MQQQIAENAERHIRQRTQASPKLQNRDIRVFIQGSYQNRVNVRRDSDIEIGVVYFDAFSLDTPTIMSKHWWRKKGSLMLYESTPDSIKWNLHIRFYLSFRPIDFNAVESEKQATNFIFCDDCH</sequence>
<protein>
    <submittedName>
        <fullName evidence="1">Uncharacterized protein</fullName>
    </submittedName>
</protein>
<evidence type="ECO:0000313" key="1">
    <source>
        <dbReference type="EMBL" id="RUO59206.1"/>
    </source>
</evidence>
<dbReference type="AlphaFoldDB" id="A0A432YE59"/>
<keyword evidence="2" id="KW-1185">Reference proteome</keyword>
<name>A0A432YE59_9GAMM</name>
<comment type="caution">
    <text evidence="1">The sequence shown here is derived from an EMBL/GenBank/DDBJ whole genome shotgun (WGS) entry which is preliminary data.</text>
</comment>
<dbReference type="Proteomes" id="UP000288127">
    <property type="component" value="Unassembled WGS sequence"/>
</dbReference>
<evidence type="ECO:0000313" key="2">
    <source>
        <dbReference type="Proteomes" id="UP000288127"/>
    </source>
</evidence>
<dbReference type="EMBL" id="PIPZ01000003">
    <property type="protein sequence ID" value="RUO59206.1"/>
    <property type="molecule type" value="Genomic_DNA"/>
</dbReference>
<proteinExistence type="predicted"/>
<gene>
    <name evidence="1" type="ORF">CWI76_09235</name>
</gene>
<reference evidence="2" key="1">
    <citation type="journal article" date="2018" name="Front. Microbiol.">
        <title>Genome-Based Analysis Reveals the Taxonomy and Diversity of the Family Idiomarinaceae.</title>
        <authorList>
            <person name="Liu Y."/>
            <person name="Lai Q."/>
            <person name="Shao Z."/>
        </authorList>
    </citation>
    <scope>NUCLEOTIDE SEQUENCE [LARGE SCALE GENOMIC DNA]</scope>
    <source>
        <strain evidence="2">PIM1</strain>
    </source>
</reference>
<organism evidence="1 2">
    <name type="scientific">Pseudidiomarina marina</name>
    <dbReference type="NCBI Taxonomy" id="502366"/>
    <lineage>
        <taxon>Bacteria</taxon>
        <taxon>Pseudomonadati</taxon>
        <taxon>Pseudomonadota</taxon>
        <taxon>Gammaproteobacteria</taxon>
        <taxon>Alteromonadales</taxon>
        <taxon>Idiomarinaceae</taxon>
        <taxon>Pseudidiomarina</taxon>
    </lineage>
</organism>